<dbReference type="PANTHER" id="PTHR11070:SF2">
    <property type="entry name" value="ATP-DEPENDENT DNA HELICASE SRS2"/>
    <property type="match status" value="1"/>
</dbReference>
<dbReference type="RefSeq" id="WP_015860561.1">
    <property type="nucleotide sequence ID" value="NC_012796.1"/>
</dbReference>
<name>C4XQJ7_SOLM1</name>
<dbReference type="GO" id="GO:0043138">
    <property type="term" value="F:3'-5' DNA helicase activity"/>
    <property type="evidence" value="ECO:0007669"/>
    <property type="project" value="TreeGrafter"/>
</dbReference>
<evidence type="ECO:0000313" key="4">
    <source>
        <dbReference type="Proteomes" id="UP000009071"/>
    </source>
</evidence>
<dbReference type="Proteomes" id="UP000009071">
    <property type="component" value="Chromosome"/>
</dbReference>
<dbReference type="AlphaFoldDB" id="C4XQJ7"/>
<organism evidence="3 4">
    <name type="scientific">Solidesulfovibrio magneticus (strain ATCC 700980 / DSM 13731 / RS-1)</name>
    <name type="common">Desulfovibrio magneticus</name>
    <dbReference type="NCBI Taxonomy" id="573370"/>
    <lineage>
        <taxon>Bacteria</taxon>
        <taxon>Pseudomonadati</taxon>
        <taxon>Thermodesulfobacteriota</taxon>
        <taxon>Desulfovibrionia</taxon>
        <taxon>Desulfovibrionales</taxon>
        <taxon>Desulfovibrionaceae</taxon>
        <taxon>Solidesulfovibrio</taxon>
    </lineage>
</organism>
<dbReference type="EMBL" id="AP010904">
    <property type="protein sequence ID" value="BAH75362.1"/>
    <property type="molecule type" value="Genomic_DNA"/>
</dbReference>
<dbReference type="KEGG" id="dma:DMR_18710"/>
<reference evidence="3 4" key="1">
    <citation type="journal article" date="2009" name="Genome Res.">
        <title>Whole genome sequence of Desulfovibrio magneticus strain RS-1 revealed common gene clusters in magnetotactic bacteria.</title>
        <authorList>
            <person name="Nakazawa H."/>
            <person name="Arakaki A."/>
            <person name="Narita-Yamada S."/>
            <person name="Yashiro I."/>
            <person name="Jinno K."/>
            <person name="Aoki N."/>
            <person name="Tsuruyama A."/>
            <person name="Okamura Y."/>
            <person name="Tanikawa S."/>
            <person name="Fujita N."/>
            <person name="Takeyama H."/>
            <person name="Matsunaga T."/>
        </authorList>
    </citation>
    <scope>NUCLEOTIDE SEQUENCE [LARGE SCALE GENOMIC DNA]</scope>
    <source>
        <strain evidence="4">ATCC 700980 / DSM 13731 / RS-1</strain>
    </source>
</reference>
<protein>
    <recommendedName>
        <fullName evidence="1">DNA 3'-5' helicase II</fullName>
    </recommendedName>
</protein>
<dbReference type="Gene3D" id="3.40.50.300">
    <property type="entry name" value="P-loop containing nucleotide triphosphate hydrolases"/>
    <property type="match status" value="2"/>
</dbReference>
<dbReference type="HOGENOM" id="CLU_015624_1_0_7"/>
<accession>C4XQJ7</accession>
<dbReference type="InterPro" id="IPR027785">
    <property type="entry name" value="UvrD-like_helicase_C"/>
</dbReference>
<dbReference type="STRING" id="573370.DMR_18710"/>
<feature type="domain" description="UvrD-like helicase C-terminal" evidence="2">
    <location>
        <begin position="562"/>
        <end position="612"/>
    </location>
</feature>
<dbReference type="InterPro" id="IPR000212">
    <property type="entry name" value="DNA_helicase_UvrD/REP"/>
</dbReference>
<sequence>MALNFIPDENSFRKSPLADNVRSILKTRENELNLGDSHVFCDFPIFNTTEGQIVRSKILIISQNRGVFLVGLSDSRNDCATICEDLEQLETLYDHIYSKLVKEKELKSGRTTLLFNLESILYCPDLVIDCVLPKTETEIARTEHIFVEALKKGNADIGNDIYDRLIGTIDGANGLIRVKPRRNVASGSRGDLANKLEAEITKFDRQQRHGYMILKEGVQRIRGLAGSGKTVILAMKAALTHIENPNATILFTFHTKSLYQHVQKLITRFYRQFSDGSPDFENGIKVMHSWGGRSVPGVYYEACIANGITPLTLSQARDMGGNPFDKICSAFLKEKPSPEILYDYSFIDEGQDFPNSFVKLVAQSTKDNRTTWAYDELQNIFQTSLPAIRDVVGSDIKCSEDDIVLYKCYRNPREIIVCAHAIGFGIYSGGKIVQMLESKERWKSMGYDVLQGNFQVGDFMVISRPEENSLKSVSEAQTRDDILSCAAFQTIKLEVEHVSRRIKQDIESGLRPDDILVVTLDNRHAKEYLASMASELYELGIASHNNHQDSYGVRDFEQEGMVTLSTINKAKGNEAYSVYVLGVDAVSGPFSSKNDRNMIFTALTRAKGWVYITGIGEAANTFRRELESAKTIFPRMEFTYTEPEMLIMDDMDSKKFSDIAAEKEMDKLIEQYGEDKIRMLLLSKKIN</sequence>
<evidence type="ECO:0000259" key="2">
    <source>
        <dbReference type="Pfam" id="PF13538"/>
    </source>
</evidence>
<dbReference type="GO" id="GO:0005524">
    <property type="term" value="F:ATP binding"/>
    <property type="evidence" value="ECO:0007669"/>
    <property type="project" value="InterPro"/>
</dbReference>
<dbReference type="PANTHER" id="PTHR11070">
    <property type="entry name" value="UVRD / RECB / PCRA DNA HELICASE FAMILY MEMBER"/>
    <property type="match status" value="1"/>
</dbReference>
<dbReference type="SUPFAM" id="SSF52540">
    <property type="entry name" value="P-loop containing nucleoside triphosphate hydrolases"/>
    <property type="match status" value="1"/>
</dbReference>
<dbReference type="GO" id="GO:0000725">
    <property type="term" value="P:recombinational repair"/>
    <property type="evidence" value="ECO:0007669"/>
    <property type="project" value="TreeGrafter"/>
</dbReference>
<dbReference type="OrthoDB" id="5441773at2"/>
<dbReference type="GO" id="GO:0003677">
    <property type="term" value="F:DNA binding"/>
    <property type="evidence" value="ECO:0007669"/>
    <property type="project" value="InterPro"/>
</dbReference>
<dbReference type="InterPro" id="IPR027417">
    <property type="entry name" value="P-loop_NTPase"/>
</dbReference>
<dbReference type="eggNOG" id="COG3972">
    <property type="taxonomic scope" value="Bacteria"/>
</dbReference>
<keyword evidence="4" id="KW-1185">Reference proteome</keyword>
<evidence type="ECO:0000313" key="3">
    <source>
        <dbReference type="EMBL" id="BAH75362.1"/>
    </source>
</evidence>
<evidence type="ECO:0000256" key="1">
    <source>
        <dbReference type="ARBA" id="ARBA00034923"/>
    </source>
</evidence>
<dbReference type="Pfam" id="PF13538">
    <property type="entry name" value="UvrD_C_2"/>
    <property type="match status" value="1"/>
</dbReference>
<gene>
    <name evidence="3" type="ordered locus">DMR_18710</name>
</gene>
<proteinExistence type="predicted"/>